<dbReference type="GeneID" id="97376132"/>
<keyword evidence="1" id="KW-0805">Transcription regulation</keyword>
<name>A0ABW7RP41_9ACTN</name>
<evidence type="ECO:0000259" key="4">
    <source>
        <dbReference type="PROSITE" id="PS50987"/>
    </source>
</evidence>
<comment type="caution">
    <text evidence="5">The sequence shown here is derived from an EMBL/GenBank/DDBJ whole genome shotgun (WGS) entry which is preliminary data.</text>
</comment>
<keyword evidence="3" id="KW-0804">Transcription</keyword>
<dbReference type="RefSeq" id="WP_381529100.1">
    <property type="nucleotide sequence ID" value="NZ_JBEZAY010000034.1"/>
</dbReference>
<dbReference type="InterPro" id="IPR011991">
    <property type="entry name" value="ArsR-like_HTH"/>
</dbReference>
<dbReference type="NCBIfam" id="NF033788">
    <property type="entry name" value="HTH_metalloreg"/>
    <property type="match status" value="1"/>
</dbReference>
<dbReference type="Pfam" id="PF01022">
    <property type="entry name" value="HTH_5"/>
    <property type="match status" value="1"/>
</dbReference>
<protein>
    <submittedName>
        <fullName evidence="5">ArsR/SmtB family transcription factor</fullName>
    </submittedName>
</protein>
<dbReference type="EMBL" id="JBIRGH010000037">
    <property type="protein sequence ID" value="MFH8589847.1"/>
    <property type="molecule type" value="Genomic_DNA"/>
</dbReference>
<evidence type="ECO:0000313" key="6">
    <source>
        <dbReference type="Proteomes" id="UP001610990"/>
    </source>
</evidence>
<dbReference type="PANTHER" id="PTHR43132">
    <property type="entry name" value="ARSENICAL RESISTANCE OPERON REPRESSOR ARSR-RELATED"/>
    <property type="match status" value="1"/>
</dbReference>
<dbReference type="CDD" id="cd00090">
    <property type="entry name" value="HTH_ARSR"/>
    <property type="match status" value="1"/>
</dbReference>
<dbReference type="Gene3D" id="1.10.10.10">
    <property type="entry name" value="Winged helix-like DNA-binding domain superfamily/Winged helix DNA-binding domain"/>
    <property type="match status" value="1"/>
</dbReference>
<sequence>MITAQVPLYQAKAEFFRMLGHPVRIRVLELLQDGPMAVKDLLEAIVIEPSSLSQQLAVLRRSGIVTSTREGSTVTYALAGGDVADLLGAARRILAELLAGQEDLLAQLRGPGVSGASKESS</sequence>
<evidence type="ECO:0000256" key="2">
    <source>
        <dbReference type="ARBA" id="ARBA00023125"/>
    </source>
</evidence>
<dbReference type="Proteomes" id="UP001610990">
    <property type="component" value="Unassembled WGS sequence"/>
</dbReference>
<dbReference type="PANTHER" id="PTHR43132:SF2">
    <property type="entry name" value="ARSENICAL RESISTANCE OPERON REPRESSOR ARSR-RELATED"/>
    <property type="match status" value="1"/>
</dbReference>
<dbReference type="SMART" id="SM00418">
    <property type="entry name" value="HTH_ARSR"/>
    <property type="match status" value="1"/>
</dbReference>
<keyword evidence="6" id="KW-1185">Reference proteome</keyword>
<evidence type="ECO:0000256" key="3">
    <source>
        <dbReference type="ARBA" id="ARBA00023163"/>
    </source>
</evidence>
<organism evidence="5 6">
    <name type="scientific">Streptomyces celluloflavus</name>
    <dbReference type="NCBI Taxonomy" id="58344"/>
    <lineage>
        <taxon>Bacteria</taxon>
        <taxon>Bacillati</taxon>
        <taxon>Actinomycetota</taxon>
        <taxon>Actinomycetes</taxon>
        <taxon>Kitasatosporales</taxon>
        <taxon>Streptomycetaceae</taxon>
        <taxon>Streptomyces</taxon>
    </lineage>
</organism>
<dbReference type="PRINTS" id="PR00778">
    <property type="entry name" value="HTHARSR"/>
</dbReference>
<keyword evidence="2" id="KW-0238">DNA-binding</keyword>
<proteinExistence type="predicted"/>
<dbReference type="InterPro" id="IPR051011">
    <property type="entry name" value="Metal_resp_trans_reg"/>
</dbReference>
<dbReference type="SUPFAM" id="SSF46785">
    <property type="entry name" value="Winged helix' DNA-binding domain"/>
    <property type="match status" value="1"/>
</dbReference>
<dbReference type="InterPro" id="IPR036390">
    <property type="entry name" value="WH_DNA-bd_sf"/>
</dbReference>
<evidence type="ECO:0000256" key="1">
    <source>
        <dbReference type="ARBA" id="ARBA00023015"/>
    </source>
</evidence>
<reference evidence="5 6" key="1">
    <citation type="submission" date="2024-10" db="EMBL/GenBank/DDBJ databases">
        <title>The Natural Products Discovery Center: Release of the First 8490 Sequenced Strains for Exploring Actinobacteria Biosynthetic Diversity.</title>
        <authorList>
            <person name="Kalkreuter E."/>
            <person name="Kautsar S.A."/>
            <person name="Yang D."/>
            <person name="Bader C.D."/>
            <person name="Teijaro C.N."/>
            <person name="Fluegel L."/>
            <person name="Davis C.M."/>
            <person name="Simpson J.R."/>
            <person name="Lauterbach L."/>
            <person name="Steele A.D."/>
            <person name="Gui C."/>
            <person name="Meng S."/>
            <person name="Li G."/>
            <person name="Viehrig K."/>
            <person name="Ye F."/>
            <person name="Su P."/>
            <person name="Kiefer A.F."/>
            <person name="Nichols A."/>
            <person name="Cepeda A.J."/>
            <person name="Yan W."/>
            <person name="Fan B."/>
            <person name="Jiang Y."/>
            <person name="Adhikari A."/>
            <person name="Zheng C.-J."/>
            <person name="Schuster L."/>
            <person name="Cowan T.M."/>
            <person name="Smanski M.J."/>
            <person name="Chevrette M.G."/>
            <person name="De Carvalho L.P.S."/>
            <person name="Shen B."/>
        </authorList>
    </citation>
    <scope>NUCLEOTIDE SEQUENCE [LARGE SCALE GENOMIC DNA]</scope>
    <source>
        <strain evidence="5 6">NPDC018013</strain>
    </source>
</reference>
<evidence type="ECO:0000313" key="5">
    <source>
        <dbReference type="EMBL" id="MFH8589847.1"/>
    </source>
</evidence>
<dbReference type="InterPro" id="IPR036388">
    <property type="entry name" value="WH-like_DNA-bd_sf"/>
</dbReference>
<accession>A0ABW7RP41</accession>
<feature type="domain" description="HTH arsR-type" evidence="4">
    <location>
        <begin position="4"/>
        <end position="98"/>
    </location>
</feature>
<gene>
    <name evidence="5" type="ORF">ACH4GP_36670</name>
</gene>
<dbReference type="PROSITE" id="PS50987">
    <property type="entry name" value="HTH_ARSR_2"/>
    <property type="match status" value="1"/>
</dbReference>
<dbReference type="InterPro" id="IPR001845">
    <property type="entry name" value="HTH_ArsR_DNA-bd_dom"/>
</dbReference>